<dbReference type="GO" id="GO:0006396">
    <property type="term" value="P:RNA processing"/>
    <property type="evidence" value="ECO:0007669"/>
    <property type="project" value="InterPro"/>
</dbReference>
<dbReference type="SUPFAM" id="SSF48452">
    <property type="entry name" value="TPR-like"/>
    <property type="match status" value="1"/>
</dbReference>
<keyword evidence="5" id="KW-1185">Reference proteome</keyword>
<dbReference type="Pfam" id="PF10650">
    <property type="entry name" value="zf-C3H1"/>
    <property type="match status" value="1"/>
</dbReference>
<feature type="region of interest" description="Disordered" evidence="2">
    <location>
        <begin position="1"/>
        <end position="153"/>
    </location>
</feature>
<feature type="compositionally biased region" description="Basic and acidic residues" evidence="2">
    <location>
        <begin position="553"/>
        <end position="576"/>
    </location>
</feature>
<dbReference type="GO" id="GO:0000178">
    <property type="term" value="C:exosome (RNase complex)"/>
    <property type="evidence" value="ECO:0007669"/>
    <property type="project" value="TreeGrafter"/>
</dbReference>
<feature type="coiled-coil region" evidence="1">
    <location>
        <begin position="1048"/>
        <end position="1103"/>
    </location>
</feature>
<dbReference type="InterPro" id="IPR019607">
    <property type="entry name" value="Putative_zinc-finger_domain"/>
</dbReference>
<dbReference type="InterPro" id="IPR011990">
    <property type="entry name" value="TPR-like_helical_dom_sf"/>
</dbReference>
<feature type="compositionally biased region" description="Basic and acidic residues" evidence="2">
    <location>
        <begin position="312"/>
        <end position="360"/>
    </location>
</feature>
<feature type="region of interest" description="Disordered" evidence="2">
    <location>
        <begin position="938"/>
        <end position="967"/>
    </location>
</feature>
<feature type="compositionally biased region" description="Basic residues" evidence="2">
    <location>
        <begin position="133"/>
        <end position="148"/>
    </location>
</feature>
<dbReference type="Proteomes" id="UP000694569">
    <property type="component" value="Unplaced"/>
</dbReference>
<dbReference type="InterPro" id="IPR039278">
    <property type="entry name" value="Red1"/>
</dbReference>
<feature type="compositionally biased region" description="Gly residues" evidence="2">
    <location>
        <begin position="116"/>
        <end position="125"/>
    </location>
</feature>
<dbReference type="GeneTree" id="ENSGT00390000001116"/>
<feature type="region of interest" description="Disordered" evidence="2">
    <location>
        <begin position="766"/>
        <end position="804"/>
    </location>
</feature>
<feature type="compositionally biased region" description="Polar residues" evidence="2">
    <location>
        <begin position="1257"/>
        <end position="1271"/>
    </location>
</feature>
<feature type="region of interest" description="Disordered" evidence="2">
    <location>
        <begin position="1184"/>
        <end position="1271"/>
    </location>
</feature>
<evidence type="ECO:0000313" key="5">
    <source>
        <dbReference type="Proteomes" id="UP000694569"/>
    </source>
</evidence>
<feature type="region of interest" description="Disordered" evidence="2">
    <location>
        <begin position="551"/>
        <end position="685"/>
    </location>
</feature>
<dbReference type="Gene3D" id="1.25.40.10">
    <property type="entry name" value="Tetratricopeptide repeat domain"/>
    <property type="match status" value="2"/>
</dbReference>
<reference evidence="4" key="1">
    <citation type="submission" date="2025-08" db="UniProtKB">
        <authorList>
            <consortium name="Ensembl"/>
        </authorList>
    </citation>
    <scope>IDENTIFICATION</scope>
</reference>
<feature type="coiled-coil region" evidence="1">
    <location>
        <begin position="1149"/>
        <end position="1183"/>
    </location>
</feature>
<accession>A0A8C5LZW6</accession>
<feature type="compositionally biased region" description="Acidic residues" evidence="2">
    <location>
        <begin position="1219"/>
        <end position="1229"/>
    </location>
</feature>
<feature type="compositionally biased region" description="Polar residues" evidence="2">
    <location>
        <begin position="496"/>
        <end position="515"/>
    </location>
</feature>
<feature type="compositionally biased region" description="Basic residues" evidence="2">
    <location>
        <begin position="598"/>
        <end position="608"/>
    </location>
</feature>
<sequence length="2177" mass="245694">MTEPKPRAASPREEGELEDGELSDDSVRPESPKPVRPRTNHRNAGYQHRPRPPRPPQHCYRPKEQYRPPPLPPQSGDGGQRPSFWDTLGRFRSRGWVGRGPGGRFCDRGLGDRGIKGGQRPGGSSGWPEPSPRKLKSYARSPPRKSAHLSRNENCEEESFEDLLLKYKQIKLELESISKDEKLALNVEEKNREPESAVHNTNETVNKEKSIVDGRVVVPPPEEEKPPVKAFQAFEIKPLKQKLKILLERDKVNILKGDSKTQNVPKNEQKQNTPQADKKKGTSQADQKKQSGAPQADQKKPADQKSGGAPEADQKKPRGAPHADQKKPRGAPHADQKKPRGAPHADQKKPRGAPHADQKKPGGAPQADQKQQGGAPQADQKQQGGAPQADQKQQGGAPQADQKQQGGAPQADQKQQGGAPQADQKQQGGAPQADQKEQGGAPQADQKEQGGAPQADQKEQGGAPQADQKEQGGAPQADQKEQGGAPQADQKEQGGEETTNEMPKLATVNTEQGDSCDSIATDEASKKPAEEEEELSELHLRLLALQSASKKWQQKEHLVMKESKEKLTRLKADTPKDNTANSHLPRKANCPTYAAKQALRRQQTKAWKRLQQQKAEEKHKEEEERKNQADEEERRKREEEIRKIRDLSNQEEQYNRFMKLVGDKSKRSKSSDIDPRRSDKAYVESAGGIYQYDNYEEVAMDTDSETNSPGMPRYHFFKTEYDYRNFFSGASPSRVSFPSDGIPSSLCVTEQFPSALCHPQPALSYYEDVSSGSSPETPLPPPPLPPGEPEQPPKPPFADEEEEEEMLLREELLKSLATKRVCQPEEATNSLPPSPPALSNVMPVTRITLRSSSINNTVQRRQTTPITRVLRPIRRVIKVQRRNKITPDVPSTSHFVQLPKHKSVVVTLNASDDSESDGESSSPILNVFGGLESMIKEARRTAEASKPKAPSKSEKENDPMRTPESLPDDKKIEYRLLKEEIASREKHKRIKTDQSKANASIASSDTEVEASRSAVINSKITEAEAKHKKQTLLLMKDETVLKHLLEQEAKKKESIKTAELKIARLTEQMQATEKFLNANRLFLKKLQEQITKVQHRVKEKTTLALKYSEELARAKALASQELGKRKLEQNNIGGNKMFRSDPSQVASPKKQTAEAIAKEKKRLQQLEQEYALKIQKLKELQARSVKEQAVRTPPVVDEPEFVLPQPSLHDLSQDKLTLDTEENDTEDEVLSTSVKQRRRSFRDSNAVTKPNLKHSEPTPTKEGSNKISKTSTEGPELFLGLNIEQLKSLHSGSDNLKDLLSQGTGLMLSQDKIISGKEIPVDVDLVPAQIKQTEIRPTPFGPYRSPLLVFKSYRFSPYYRTKEKLLLSSVSYSNMIEPQTSFCHFDLTGTCNADDCQWQHMRDCTLSRHQLFQDILSYNLDLIGCSEKSTEDEISTATEKYVDKLFGVNLDRMSMDQMSVLLVSYVNESRTQTPPHTTWKEKRKWRPVYWKRPISDNSASDDEETSKVFSYAHPPKPKIKVLVQDAVITPEDVRYFTSETDDLANLEASVLENPQVAQLWIKLAYKYMTQSECTSSECLDSALNVLSRALEHNRENSEIWCHYLKLFSRRGTKEECQEMYETAAEYASSYDVWWAFLAWENSFDEKDLVCSRVLQYLMVRLTQDPTSDLLSLQLLETLLYRVHLSLFTGRLQNALALLQNALKSPNEKSIGDHLNAPDRCLAWLSYIHLMEFSCLPANFYDPTNSNPSRMVNKEPFLLPWPNSQSIQTEPVMLLAVFEAAVSSCSQETMSIEERTEVCLPLYKNMVTLHLLTNQHTAAVDLSNELLESSAGNWEILEMLCSVYSKMGQPERGIDLWLSAFRNSPGNAQIFYYGCKFLVEQGHSGLIPPLMQKFARSFFTVINVDLNHTELLSLLVNYSNCVNSQSNVSDISAMQKPYIWLVFCLWQSLLPDNSGALNAYEAALGAVMQQDALERLWMDYLIFTNRKIVLSKNKAQDSKHFTDLVNRCLMTVPTRFPTPYSTADYWTNYEFHNKVIYFYLSCVPKVQHSKILERLFSTMPTNLGLALRVLKQEMEESSIQIVKMQSKMFTYNFPKCLPIWKIAIAVESFIKGQKEVRQLYHRALQPLHLCAALWKDQLLFEASEGGKTDNLRKLVSKCQEVGVSLDELLNLNTESLNL</sequence>
<feature type="compositionally biased region" description="Acidic residues" evidence="2">
    <location>
        <begin position="15"/>
        <end position="24"/>
    </location>
</feature>
<keyword evidence="1" id="KW-0175">Coiled coil</keyword>
<gene>
    <name evidence="4" type="primary">ZFC3H1</name>
</gene>
<feature type="compositionally biased region" description="Basic and acidic residues" evidence="2">
    <location>
        <begin position="614"/>
        <end position="648"/>
    </location>
</feature>
<dbReference type="PANTHER" id="PTHR21563:SF3">
    <property type="entry name" value="ZINC FINGER C3H1 DOMAIN-CONTAINING PROTEIN"/>
    <property type="match status" value="1"/>
</dbReference>
<name>A0A8C5LZW6_9ANUR</name>
<dbReference type="Ensembl" id="ENSLLET00000007803.1">
    <property type="protein sequence ID" value="ENSLLEP00000007497.1"/>
    <property type="gene ID" value="ENSLLEG00000004747.1"/>
</dbReference>
<evidence type="ECO:0000256" key="1">
    <source>
        <dbReference type="SAM" id="Coils"/>
    </source>
</evidence>
<feature type="compositionally biased region" description="Polar residues" evidence="2">
    <location>
        <begin position="368"/>
        <end position="429"/>
    </location>
</feature>
<dbReference type="GO" id="GO:0005634">
    <property type="term" value="C:nucleus"/>
    <property type="evidence" value="ECO:0007669"/>
    <property type="project" value="TreeGrafter"/>
</dbReference>
<feature type="compositionally biased region" description="Basic and acidic residues" evidence="2">
    <location>
        <begin position="661"/>
        <end position="682"/>
    </location>
</feature>
<evidence type="ECO:0000256" key="2">
    <source>
        <dbReference type="SAM" id="MobiDB-lite"/>
    </source>
</evidence>
<reference evidence="4" key="2">
    <citation type="submission" date="2025-09" db="UniProtKB">
        <authorList>
            <consortium name="Ensembl"/>
        </authorList>
    </citation>
    <scope>IDENTIFICATION</scope>
</reference>
<protein>
    <submittedName>
        <fullName evidence="4">Zinc finger C3H1-type containing</fullName>
    </submittedName>
</protein>
<dbReference type="PANTHER" id="PTHR21563">
    <property type="entry name" value="ZINC FINGER C3H1 DOMAIN-CONTAINING PROTEIN"/>
    <property type="match status" value="1"/>
</dbReference>
<feature type="compositionally biased region" description="Polar residues" evidence="2">
    <location>
        <begin position="282"/>
        <end position="293"/>
    </location>
</feature>
<feature type="region of interest" description="Disordered" evidence="2">
    <location>
        <begin position="254"/>
        <end position="536"/>
    </location>
</feature>
<dbReference type="InterPro" id="IPR003107">
    <property type="entry name" value="HAT"/>
</dbReference>
<organism evidence="4 5">
    <name type="scientific">Leptobrachium leishanense</name>
    <name type="common">Leishan spiny toad</name>
    <dbReference type="NCBI Taxonomy" id="445787"/>
    <lineage>
        <taxon>Eukaryota</taxon>
        <taxon>Metazoa</taxon>
        <taxon>Chordata</taxon>
        <taxon>Craniata</taxon>
        <taxon>Vertebrata</taxon>
        <taxon>Euteleostomi</taxon>
        <taxon>Amphibia</taxon>
        <taxon>Batrachia</taxon>
        <taxon>Anura</taxon>
        <taxon>Pelobatoidea</taxon>
        <taxon>Megophryidae</taxon>
        <taxon>Leptobrachium</taxon>
    </lineage>
</organism>
<proteinExistence type="predicted"/>
<evidence type="ECO:0000259" key="3">
    <source>
        <dbReference type="Pfam" id="PF10650"/>
    </source>
</evidence>
<evidence type="ECO:0000313" key="4">
    <source>
        <dbReference type="Ensembl" id="ENSLLEP00000007497.1"/>
    </source>
</evidence>
<feature type="compositionally biased region" description="Basic and acidic residues" evidence="2">
    <location>
        <begin position="1"/>
        <end position="14"/>
    </location>
</feature>
<feature type="compositionally biased region" description="Basic and acidic residues" evidence="2">
    <location>
        <begin position="105"/>
        <end position="115"/>
    </location>
</feature>
<feature type="region of interest" description="Disordered" evidence="2">
    <location>
        <begin position="188"/>
        <end position="226"/>
    </location>
</feature>
<feature type="compositionally biased region" description="Pro residues" evidence="2">
    <location>
        <begin position="777"/>
        <end position="796"/>
    </location>
</feature>
<dbReference type="OrthoDB" id="1922977at2759"/>
<feature type="domain" description="Putative zinc-finger" evidence="3">
    <location>
        <begin position="1382"/>
        <end position="1402"/>
    </location>
</feature>
<feature type="compositionally biased region" description="Polar residues" evidence="2">
    <location>
        <begin position="260"/>
        <end position="275"/>
    </location>
</feature>
<dbReference type="SMART" id="SM00386">
    <property type="entry name" value="HAT"/>
    <property type="match status" value="3"/>
</dbReference>